<accession>F2N6W3</accession>
<dbReference type="STRING" id="700015.Corgl_0033"/>
<evidence type="ECO:0000313" key="3">
    <source>
        <dbReference type="Proteomes" id="UP000006851"/>
    </source>
</evidence>
<sequence>MKSKPWYWQTLDRPSSSNQSSGYPGKGEEPLKRQKPFWGMRPAAPRLEPAGVRIGKGEAEVPLVGAGGAGLAVGEEPGEDARAGALQIEEGGRVDAVAERAEADILHVAFEQLASRLVGIGVLLRAPRPDRVLRPHEGEK</sequence>
<reference evidence="3" key="1">
    <citation type="journal article" date="2013" name="Stand. Genomic Sci.">
        <title>Complete genome sequence of Coriobacterium glomerans type strain (PW2(T)) from the midgut of Pyrrhocoris apterus L. (red soldier bug).</title>
        <authorList>
            <person name="Stackebrandt E."/>
            <person name="Zeytun A."/>
            <person name="Lapidus A."/>
            <person name="Nolan M."/>
            <person name="Lucas S."/>
            <person name="Hammon N."/>
            <person name="Deshpande S."/>
            <person name="Cheng J.F."/>
            <person name="Tapia R."/>
            <person name="Goodwin L.A."/>
            <person name="Pitluck S."/>
            <person name="Liolios K."/>
            <person name="Pagani I."/>
            <person name="Ivanova N."/>
            <person name="Mavromatis K."/>
            <person name="Mikhailova N."/>
            <person name="Huntemann M."/>
            <person name="Pati A."/>
            <person name="Chen A."/>
            <person name="Palaniappan K."/>
            <person name="Chang Y.J."/>
            <person name="Land M."/>
            <person name="Hauser L."/>
            <person name="Rohde M."/>
            <person name="Pukall R."/>
            <person name="Goker M."/>
            <person name="Detter J.C."/>
            <person name="Woyke T."/>
            <person name="Bristow J."/>
            <person name="Eisen J.A."/>
            <person name="Markowitz V."/>
            <person name="Hugenholtz P."/>
            <person name="Kyrpides N.C."/>
            <person name="Klenk H.P."/>
        </authorList>
    </citation>
    <scope>NUCLEOTIDE SEQUENCE</scope>
    <source>
        <strain evidence="3">ATCC 49209 / DSM 20642 / JCM 10262 / PW2</strain>
    </source>
</reference>
<dbReference type="EMBL" id="CP002628">
    <property type="protein sequence ID" value="AEB06162.1"/>
    <property type="molecule type" value="Genomic_DNA"/>
</dbReference>
<name>F2N6W3_CORGP</name>
<evidence type="ECO:0000256" key="1">
    <source>
        <dbReference type="SAM" id="MobiDB-lite"/>
    </source>
</evidence>
<protein>
    <submittedName>
        <fullName evidence="2">Uncharacterized protein</fullName>
    </submittedName>
</protein>
<dbReference type="Proteomes" id="UP000006851">
    <property type="component" value="Chromosome"/>
</dbReference>
<proteinExistence type="predicted"/>
<feature type="region of interest" description="Disordered" evidence="1">
    <location>
        <begin position="1"/>
        <end position="43"/>
    </location>
</feature>
<organism evidence="2 3">
    <name type="scientific">Coriobacterium glomerans (strain ATCC 49209 / DSM 20642 / JCM 10262 / PW2)</name>
    <dbReference type="NCBI Taxonomy" id="700015"/>
    <lineage>
        <taxon>Bacteria</taxon>
        <taxon>Bacillati</taxon>
        <taxon>Actinomycetota</taxon>
        <taxon>Coriobacteriia</taxon>
        <taxon>Coriobacteriales</taxon>
        <taxon>Coriobacteriaceae</taxon>
        <taxon>Coriobacterium</taxon>
    </lineage>
</organism>
<feature type="compositionally biased region" description="Polar residues" evidence="1">
    <location>
        <begin position="12"/>
        <end position="22"/>
    </location>
</feature>
<gene>
    <name evidence="2" type="ordered locus">Corgl_0033</name>
</gene>
<dbReference type="HOGENOM" id="CLU_1831801_0_0_11"/>
<evidence type="ECO:0000313" key="2">
    <source>
        <dbReference type="EMBL" id="AEB06162.1"/>
    </source>
</evidence>
<keyword evidence="3" id="KW-1185">Reference proteome</keyword>
<dbReference type="KEGG" id="cgo:Corgl_0033"/>
<dbReference type="AlphaFoldDB" id="F2N6W3"/>